<protein>
    <submittedName>
        <fullName evidence="2">S-adenosylmethionine-dependent methyltransferase/MSMEI_2290</fullName>
        <ecNumber evidence="2">2.1.1.-</ecNumber>
    </submittedName>
</protein>
<evidence type="ECO:0000313" key="3">
    <source>
        <dbReference type="Proteomes" id="UP000054903"/>
    </source>
</evidence>
<dbReference type="PANTHER" id="PTHR43861:SF3">
    <property type="entry name" value="PUTATIVE (AFU_ORTHOLOGUE AFUA_2G14390)-RELATED"/>
    <property type="match status" value="1"/>
</dbReference>
<dbReference type="PANTHER" id="PTHR43861">
    <property type="entry name" value="TRANS-ACONITATE 2-METHYLTRANSFERASE-RELATED"/>
    <property type="match status" value="1"/>
</dbReference>
<dbReference type="InterPro" id="IPR029063">
    <property type="entry name" value="SAM-dependent_MTases_sf"/>
</dbReference>
<keyword evidence="1 2" id="KW-0808">Transferase</keyword>
<dbReference type="OrthoDB" id="9790457at2"/>
<dbReference type="Pfam" id="PF13489">
    <property type="entry name" value="Methyltransf_23"/>
    <property type="match status" value="1"/>
</dbReference>
<evidence type="ECO:0000256" key="1">
    <source>
        <dbReference type="ARBA" id="ARBA00022679"/>
    </source>
</evidence>
<evidence type="ECO:0000313" key="2">
    <source>
        <dbReference type="EMBL" id="SAK95445.1"/>
    </source>
</evidence>
<dbReference type="AlphaFoldDB" id="A0A158DLJ9"/>
<dbReference type="GO" id="GO:0032259">
    <property type="term" value="P:methylation"/>
    <property type="evidence" value="ECO:0007669"/>
    <property type="project" value="UniProtKB-KW"/>
</dbReference>
<dbReference type="Gene3D" id="3.40.50.150">
    <property type="entry name" value="Vaccinia Virus protein VP39"/>
    <property type="match status" value="1"/>
</dbReference>
<name>A0A158DLJ9_9BURK</name>
<dbReference type="GO" id="GO:0008168">
    <property type="term" value="F:methyltransferase activity"/>
    <property type="evidence" value="ECO:0007669"/>
    <property type="project" value="UniProtKB-KW"/>
</dbReference>
<reference evidence="2" key="1">
    <citation type="submission" date="2016-01" db="EMBL/GenBank/DDBJ databases">
        <authorList>
            <person name="Peeters C."/>
        </authorList>
    </citation>
    <scope>NUCLEOTIDE SEQUENCE</scope>
    <source>
        <strain evidence="2">LMG 29320</strain>
    </source>
</reference>
<keyword evidence="2" id="KW-0489">Methyltransferase</keyword>
<gene>
    <name evidence="2" type="ORF">AWB77_05528</name>
</gene>
<dbReference type="CDD" id="cd02440">
    <property type="entry name" value="AdoMet_MTases"/>
    <property type="match status" value="1"/>
</dbReference>
<comment type="caution">
    <text evidence="2">The sequence shown here is derived from an EMBL/GenBank/DDBJ whole genome shotgun (WGS) entry which is preliminary data.</text>
</comment>
<dbReference type="EC" id="2.1.1.-" evidence="2"/>
<dbReference type="SUPFAM" id="SSF53335">
    <property type="entry name" value="S-adenosyl-L-methionine-dependent methyltransferases"/>
    <property type="match status" value="1"/>
</dbReference>
<dbReference type="RefSeq" id="WP_061137574.1">
    <property type="nucleotide sequence ID" value="NZ_FCNX02000016.1"/>
</dbReference>
<sequence>MTELNLETPDCPLCGSPERKQLYPPRNGKPFGVCACEKCGLAYLAPRLPEQEMLSLYQDDDYFGRDDGEGYTNYSEQEDALRRTFRRVLGHLAGQGRTGGSLLEIGCGFGYLLDEAKPYFERRCGTDYSANAVRSARQMATEVWQGGIDAVPESEQFDCVIATHVVEHVYHPRAFVEALARRLKPGGSMLVAAPDFGSFWRKLMGNRWPSFKFPEHVLYFDGDSLSRLMEQSGLSSVQVVPYDHAFPLPLIASKFGIGLPSSLGRHSLWLPATTIACVGVNHAGA</sequence>
<dbReference type="EMBL" id="FCNX02000016">
    <property type="protein sequence ID" value="SAK95445.1"/>
    <property type="molecule type" value="Genomic_DNA"/>
</dbReference>
<keyword evidence="3" id="KW-1185">Reference proteome</keyword>
<dbReference type="Proteomes" id="UP000054903">
    <property type="component" value="Unassembled WGS sequence"/>
</dbReference>
<organism evidence="2 3">
    <name type="scientific">Caballeronia fortuita</name>
    <dbReference type="NCBI Taxonomy" id="1777138"/>
    <lineage>
        <taxon>Bacteria</taxon>
        <taxon>Pseudomonadati</taxon>
        <taxon>Pseudomonadota</taxon>
        <taxon>Betaproteobacteria</taxon>
        <taxon>Burkholderiales</taxon>
        <taxon>Burkholderiaceae</taxon>
        <taxon>Caballeronia</taxon>
    </lineage>
</organism>
<proteinExistence type="predicted"/>
<dbReference type="STRING" id="1777138.AWB77_05528"/>
<accession>A0A158DLJ9</accession>